<organism evidence="2 3">
    <name type="scientific">Thalassococcus halodurans</name>
    <dbReference type="NCBI Taxonomy" id="373675"/>
    <lineage>
        <taxon>Bacteria</taxon>
        <taxon>Pseudomonadati</taxon>
        <taxon>Pseudomonadota</taxon>
        <taxon>Alphaproteobacteria</taxon>
        <taxon>Rhodobacterales</taxon>
        <taxon>Roseobacteraceae</taxon>
        <taxon>Thalassococcus</taxon>
    </lineage>
</organism>
<sequence length="127" mass="13728">MKCGLKTFLVLAVIAGGPCAASPSAGFDPVRAFAECAGRLSAKVEHSWLMGGNDEEAQVLRESFVDLLAAIPHDVPGRTVLDWRIRAKQDQSRLLSIATFHLDDARRTQAKSRAFMLSQSCSSLLLG</sequence>
<evidence type="ECO:0000313" key="3">
    <source>
        <dbReference type="Proteomes" id="UP000236752"/>
    </source>
</evidence>
<proteinExistence type="predicted"/>
<keyword evidence="3" id="KW-1185">Reference proteome</keyword>
<dbReference type="AlphaFoldDB" id="A0A1H5ZT36"/>
<reference evidence="2 3" key="1">
    <citation type="submission" date="2016-10" db="EMBL/GenBank/DDBJ databases">
        <authorList>
            <person name="de Groot N.N."/>
        </authorList>
    </citation>
    <scope>NUCLEOTIDE SEQUENCE [LARGE SCALE GENOMIC DNA]</scope>
    <source>
        <strain evidence="2 3">DSM 26915</strain>
    </source>
</reference>
<dbReference type="EMBL" id="FNUZ01000004">
    <property type="protein sequence ID" value="SEG39599.1"/>
    <property type="molecule type" value="Genomic_DNA"/>
</dbReference>
<evidence type="ECO:0000313" key="2">
    <source>
        <dbReference type="EMBL" id="SEG39599.1"/>
    </source>
</evidence>
<evidence type="ECO:0000256" key="1">
    <source>
        <dbReference type="SAM" id="SignalP"/>
    </source>
</evidence>
<protein>
    <submittedName>
        <fullName evidence="2">Uncharacterized protein</fullName>
    </submittedName>
</protein>
<dbReference type="Proteomes" id="UP000236752">
    <property type="component" value="Unassembled WGS sequence"/>
</dbReference>
<name>A0A1H5ZT36_9RHOB</name>
<feature type="chain" id="PRO_5009291939" evidence="1">
    <location>
        <begin position="21"/>
        <end position="127"/>
    </location>
</feature>
<gene>
    <name evidence="2" type="ORF">SAMN04488045_2639</name>
</gene>
<accession>A0A1H5ZT36</accession>
<feature type="signal peptide" evidence="1">
    <location>
        <begin position="1"/>
        <end position="20"/>
    </location>
</feature>
<keyword evidence="1" id="KW-0732">Signal</keyword>